<dbReference type="InterPro" id="IPR027417">
    <property type="entry name" value="P-loop_NTPase"/>
</dbReference>
<evidence type="ECO:0000256" key="7">
    <source>
        <dbReference type="NCBIfam" id="TIGR00487"/>
    </source>
</evidence>
<reference evidence="10" key="1">
    <citation type="submission" date="2020-04" db="EMBL/GenBank/DDBJ databases">
        <authorList>
            <person name="Zhang T."/>
        </authorList>
    </citation>
    <scope>NUCLEOTIDE SEQUENCE</scope>
    <source>
        <strain evidence="10">HKST-UBA79</strain>
    </source>
</reference>
<keyword evidence="3 8" id="KW-0396">Initiation factor</keyword>
<evidence type="ECO:0000256" key="3">
    <source>
        <dbReference type="ARBA" id="ARBA00022540"/>
    </source>
</evidence>
<dbReference type="InterPro" id="IPR023115">
    <property type="entry name" value="TIF_IF2_dom3"/>
</dbReference>
<dbReference type="SUPFAM" id="SSF52156">
    <property type="entry name" value="Initiation factor IF2/eIF5b, domain 3"/>
    <property type="match status" value="1"/>
</dbReference>
<dbReference type="SUPFAM" id="SSF52540">
    <property type="entry name" value="P-loop containing nucleoside triphosphate hydrolases"/>
    <property type="match status" value="1"/>
</dbReference>
<dbReference type="Gene3D" id="3.40.50.10050">
    <property type="entry name" value="Translation initiation factor IF- 2, domain 3"/>
    <property type="match status" value="1"/>
</dbReference>
<name>A0A955EE04_UNCKA</name>
<protein>
    <recommendedName>
        <fullName evidence="2 7">Translation initiation factor IF-2</fullName>
    </recommendedName>
</protein>
<reference evidence="10" key="2">
    <citation type="journal article" date="2021" name="Microbiome">
        <title>Successional dynamics and alternative stable states in a saline activated sludge microbial community over 9 years.</title>
        <authorList>
            <person name="Wang Y."/>
            <person name="Ye J."/>
            <person name="Ju F."/>
            <person name="Liu L."/>
            <person name="Boyd J.A."/>
            <person name="Deng Y."/>
            <person name="Parks D.H."/>
            <person name="Jiang X."/>
            <person name="Yin X."/>
            <person name="Woodcroft B.J."/>
            <person name="Tyson G.W."/>
            <person name="Hugenholtz P."/>
            <person name="Polz M.F."/>
            <person name="Zhang T."/>
        </authorList>
    </citation>
    <scope>NUCLEOTIDE SEQUENCE</scope>
    <source>
        <strain evidence="10">HKST-UBA79</strain>
    </source>
</reference>
<comment type="similarity">
    <text evidence="1 8">Belongs to the TRAFAC class translation factor GTPase superfamily. Classic translation factor GTPase family. IF-2 subfamily.</text>
</comment>
<evidence type="ECO:0000256" key="4">
    <source>
        <dbReference type="ARBA" id="ARBA00022741"/>
    </source>
</evidence>
<dbReference type="InterPro" id="IPR036925">
    <property type="entry name" value="TIF_IF2_dom3_sf"/>
</dbReference>
<evidence type="ECO:0000313" key="10">
    <source>
        <dbReference type="EMBL" id="MCA9307988.1"/>
    </source>
</evidence>
<dbReference type="PANTHER" id="PTHR43381:SF5">
    <property type="entry name" value="TR-TYPE G DOMAIN-CONTAINING PROTEIN"/>
    <property type="match status" value="1"/>
</dbReference>
<dbReference type="GO" id="GO:0005737">
    <property type="term" value="C:cytoplasm"/>
    <property type="evidence" value="ECO:0007669"/>
    <property type="project" value="UniProtKB-UniRule"/>
</dbReference>
<evidence type="ECO:0000256" key="6">
    <source>
        <dbReference type="ARBA" id="ARBA00023134"/>
    </source>
</evidence>
<dbReference type="FunFam" id="3.40.50.10050:FF:000001">
    <property type="entry name" value="Translation initiation factor IF-2"/>
    <property type="match status" value="1"/>
</dbReference>
<evidence type="ECO:0000259" key="9">
    <source>
        <dbReference type="PROSITE" id="PS51722"/>
    </source>
</evidence>
<dbReference type="Gene3D" id="3.40.50.300">
    <property type="entry name" value="P-loop containing nucleotide triphosphate hydrolases"/>
    <property type="match status" value="1"/>
</dbReference>
<sequence>MANKKQDTTTTFRAPIVTVMGHVDHGKTSILDALRHANVAAKEYGGITQHIGAYQITHNGFPITFIDTPGHAAFTAMRSRGGKAADIVILVVAADDGVMPQTREAIAHAKASGVPIIVAINKIDLPGANIEKAKQMLAQESVLVESWGGDVVSVEVSAKTGENLTGLLDAIQITAELLELKADPTGELEAIIIEAKKERQRGVVVSAIVKNGMLSVRQDVSASGQNAKIRSLMDDKGQMLQKAGPATPVEILGFKDTPNVGDLIMEKDSELAELAIAEDRIEIIGKDTKKVVGLILKADTEGTLEAIKSSLAELVTSAATSDFSLKFVYTGTGDLTASDVLLAHNTNSVIVGFNVKIPNDAQSESETKKVIIRTYRTIYELIDEVKDMLEGVAFDDEARVKGRAKVLKIFKLPSGDLVSGSQITIGEFKEGSRVAIYNKDPEDLTELDIPLYRGKIKKIKVQKDDVAKVKKGMECGIFFQPQFTEIQPGYFIEAM</sequence>
<gene>
    <name evidence="10" type="primary">infB</name>
    <name evidence="10" type="ORF">KC980_00585</name>
</gene>
<evidence type="ECO:0000256" key="8">
    <source>
        <dbReference type="RuleBase" id="RU000644"/>
    </source>
</evidence>
<evidence type="ECO:0000313" key="11">
    <source>
        <dbReference type="Proteomes" id="UP000740557"/>
    </source>
</evidence>
<dbReference type="PROSITE" id="PS51722">
    <property type="entry name" value="G_TR_2"/>
    <property type="match status" value="1"/>
</dbReference>
<comment type="caution">
    <text evidence="10">The sequence shown here is derived from an EMBL/GenBank/DDBJ whole genome shotgun (WGS) entry which is preliminary data.</text>
</comment>
<dbReference type="Pfam" id="PF00009">
    <property type="entry name" value="GTP_EFTU"/>
    <property type="match status" value="1"/>
</dbReference>
<dbReference type="InterPro" id="IPR053905">
    <property type="entry name" value="EF-G-like_DII"/>
</dbReference>
<dbReference type="InterPro" id="IPR009000">
    <property type="entry name" value="Transl_B-barrel_sf"/>
</dbReference>
<dbReference type="GO" id="GO:0003924">
    <property type="term" value="F:GTPase activity"/>
    <property type="evidence" value="ECO:0007669"/>
    <property type="project" value="InterPro"/>
</dbReference>
<dbReference type="NCBIfam" id="TIGR00487">
    <property type="entry name" value="IF-2"/>
    <property type="match status" value="1"/>
</dbReference>
<dbReference type="PANTHER" id="PTHR43381">
    <property type="entry name" value="TRANSLATION INITIATION FACTOR IF-2-RELATED"/>
    <property type="match status" value="1"/>
</dbReference>
<dbReference type="InterPro" id="IPR015760">
    <property type="entry name" value="TIF_IF2"/>
</dbReference>
<comment type="function">
    <text evidence="8">One of the essential components for the initiation of protein synthesis. Protects formylmethionyl-tRNA from spontaneous hydrolysis and promotes its binding to the 30S ribosomal subunits. Also involved in the hydrolysis of GTP during the formation of the 70S ribosomal complex.</text>
</comment>
<dbReference type="FunFam" id="3.40.50.300:FF:000019">
    <property type="entry name" value="Translation initiation factor IF-2"/>
    <property type="match status" value="1"/>
</dbReference>
<keyword evidence="6" id="KW-0342">GTP-binding</keyword>
<dbReference type="Pfam" id="PF11987">
    <property type="entry name" value="IF-2"/>
    <property type="match status" value="1"/>
</dbReference>
<organism evidence="10 11">
    <name type="scientific">candidate division WWE3 bacterium</name>
    <dbReference type="NCBI Taxonomy" id="2053526"/>
    <lineage>
        <taxon>Bacteria</taxon>
        <taxon>Katanobacteria</taxon>
    </lineage>
</organism>
<evidence type="ECO:0000256" key="2">
    <source>
        <dbReference type="ARBA" id="ARBA00020675"/>
    </source>
</evidence>
<dbReference type="InterPro" id="IPR000795">
    <property type="entry name" value="T_Tr_GTP-bd_dom"/>
</dbReference>
<evidence type="ECO:0000256" key="5">
    <source>
        <dbReference type="ARBA" id="ARBA00022917"/>
    </source>
</evidence>
<dbReference type="CDD" id="cd01887">
    <property type="entry name" value="IF2_eIF5B"/>
    <property type="match status" value="1"/>
</dbReference>
<evidence type="ECO:0000256" key="1">
    <source>
        <dbReference type="ARBA" id="ARBA00007733"/>
    </source>
</evidence>
<dbReference type="InterPro" id="IPR005225">
    <property type="entry name" value="Small_GTP-bd"/>
</dbReference>
<dbReference type="Gene3D" id="2.40.30.10">
    <property type="entry name" value="Translation factors"/>
    <property type="match status" value="2"/>
</dbReference>
<dbReference type="Pfam" id="PF22042">
    <property type="entry name" value="EF-G_D2"/>
    <property type="match status" value="1"/>
</dbReference>
<keyword evidence="4" id="KW-0547">Nucleotide-binding</keyword>
<dbReference type="GO" id="GO:0003743">
    <property type="term" value="F:translation initiation factor activity"/>
    <property type="evidence" value="ECO:0007669"/>
    <property type="project" value="UniProtKB-UniRule"/>
</dbReference>
<dbReference type="NCBIfam" id="TIGR00231">
    <property type="entry name" value="small_GTP"/>
    <property type="match status" value="1"/>
</dbReference>
<dbReference type="Proteomes" id="UP000740557">
    <property type="component" value="Unassembled WGS sequence"/>
</dbReference>
<dbReference type="InterPro" id="IPR000178">
    <property type="entry name" value="TF_IF2_bacterial-like"/>
</dbReference>
<dbReference type="SUPFAM" id="SSF50447">
    <property type="entry name" value="Translation proteins"/>
    <property type="match status" value="2"/>
</dbReference>
<dbReference type="EMBL" id="JAGQNX010000015">
    <property type="protein sequence ID" value="MCA9307988.1"/>
    <property type="molecule type" value="Genomic_DNA"/>
</dbReference>
<feature type="domain" description="Tr-type G" evidence="9">
    <location>
        <begin position="12"/>
        <end position="181"/>
    </location>
</feature>
<proteinExistence type="inferred from homology"/>
<dbReference type="GO" id="GO:0005525">
    <property type="term" value="F:GTP binding"/>
    <property type="evidence" value="ECO:0007669"/>
    <property type="project" value="UniProtKB-KW"/>
</dbReference>
<dbReference type="AlphaFoldDB" id="A0A955EE04"/>
<keyword evidence="5 8" id="KW-0648">Protein biosynthesis</keyword>
<accession>A0A955EE04</accession>